<feature type="region of interest" description="Disordered" evidence="1">
    <location>
        <begin position="160"/>
        <end position="186"/>
    </location>
</feature>
<proteinExistence type="predicted"/>
<dbReference type="AlphaFoldDB" id="A0A4C1YUN0"/>
<gene>
    <name evidence="2" type="ORF">EVAR_53492_1</name>
</gene>
<keyword evidence="3" id="KW-1185">Reference proteome</keyword>
<evidence type="ECO:0000313" key="3">
    <source>
        <dbReference type="Proteomes" id="UP000299102"/>
    </source>
</evidence>
<name>A0A4C1YUN0_EUMVA</name>
<feature type="compositionally biased region" description="Low complexity" evidence="1">
    <location>
        <begin position="168"/>
        <end position="184"/>
    </location>
</feature>
<evidence type="ECO:0000313" key="2">
    <source>
        <dbReference type="EMBL" id="GBP78673.1"/>
    </source>
</evidence>
<evidence type="ECO:0000256" key="1">
    <source>
        <dbReference type="SAM" id="MobiDB-lite"/>
    </source>
</evidence>
<sequence>MDRGVQREFHGRWTGVSELFTGIEHICACNRVHTTAVELMRLGDVRILCSGREPEMFYRHPARHANIPRAVDREAPSAESVRTYLGRTDVDGGRVGHCPGKVQRQAGEDVCTVASRATAGLTLCCRMKEADESRIKRRSSIYSHQVHYTRMKSPAYRVPNARQTRSPARVARSTGASGASSLASEGCRGKMECGHFVGS</sequence>
<organism evidence="2 3">
    <name type="scientific">Eumeta variegata</name>
    <name type="common">Bagworm moth</name>
    <name type="synonym">Eumeta japonica</name>
    <dbReference type="NCBI Taxonomy" id="151549"/>
    <lineage>
        <taxon>Eukaryota</taxon>
        <taxon>Metazoa</taxon>
        <taxon>Ecdysozoa</taxon>
        <taxon>Arthropoda</taxon>
        <taxon>Hexapoda</taxon>
        <taxon>Insecta</taxon>
        <taxon>Pterygota</taxon>
        <taxon>Neoptera</taxon>
        <taxon>Endopterygota</taxon>
        <taxon>Lepidoptera</taxon>
        <taxon>Glossata</taxon>
        <taxon>Ditrysia</taxon>
        <taxon>Tineoidea</taxon>
        <taxon>Psychidae</taxon>
        <taxon>Oiketicinae</taxon>
        <taxon>Eumeta</taxon>
    </lineage>
</organism>
<accession>A0A4C1YUN0</accession>
<protein>
    <submittedName>
        <fullName evidence="2">Uncharacterized protein</fullName>
    </submittedName>
</protein>
<comment type="caution">
    <text evidence="2">The sequence shown here is derived from an EMBL/GenBank/DDBJ whole genome shotgun (WGS) entry which is preliminary data.</text>
</comment>
<dbReference type="EMBL" id="BGZK01001379">
    <property type="protein sequence ID" value="GBP78673.1"/>
    <property type="molecule type" value="Genomic_DNA"/>
</dbReference>
<reference evidence="2 3" key="1">
    <citation type="journal article" date="2019" name="Commun. Biol.">
        <title>The bagworm genome reveals a unique fibroin gene that provides high tensile strength.</title>
        <authorList>
            <person name="Kono N."/>
            <person name="Nakamura H."/>
            <person name="Ohtoshi R."/>
            <person name="Tomita M."/>
            <person name="Numata K."/>
            <person name="Arakawa K."/>
        </authorList>
    </citation>
    <scope>NUCLEOTIDE SEQUENCE [LARGE SCALE GENOMIC DNA]</scope>
</reference>
<dbReference type="Proteomes" id="UP000299102">
    <property type="component" value="Unassembled WGS sequence"/>
</dbReference>